<dbReference type="SUPFAM" id="SSF53474">
    <property type="entry name" value="alpha/beta-Hydrolases"/>
    <property type="match status" value="1"/>
</dbReference>
<evidence type="ECO:0000313" key="2">
    <source>
        <dbReference type="EMBL" id="SHF54210.1"/>
    </source>
</evidence>
<dbReference type="Pfam" id="PF00561">
    <property type="entry name" value="Abhydrolase_1"/>
    <property type="match status" value="1"/>
</dbReference>
<organism evidence="2 3">
    <name type="scientific">Lampropedia hyalina DSM 16112</name>
    <dbReference type="NCBI Taxonomy" id="1122156"/>
    <lineage>
        <taxon>Bacteria</taxon>
        <taxon>Pseudomonadati</taxon>
        <taxon>Pseudomonadota</taxon>
        <taxon>Betaproteobacteria</taxon>
        <taxon>Burkholderiales</taxon>
        <taxon>Comamonadaceae</taxon>
        <taxon>Lampropedia</taxon>
    </lineage>
</organism>
<evidence type="ECO:0000259" key="1">
    <source>
        <dbReference type="Pfam" id="PF00561"/>
    </source>
</evidence>
<dbReference type="EMBL" id="FQUZ01000027">
    <property type="protein sequence ID" value="SHF54210.1"/>
    <property type="molecule type" value="Genomic_DNA"/>
</dbReference>
<dbReference type="InterPro" id="IPR050266">
    <property type="entry name" value="AB_hydrolase_sf"/>
</dbReference>
<accession>A0A1M5CHR4</accession>
<dbReference type="InterPro" id="IPR000073">
    <property type="entry name" value="AB_hydrolase_1"/>
</dbReference>
<dbReference type="AlphaFoldDB" id="A0A1M5CHR4"/>
<reference evidence="2 3" key="1">
    <citation type="submission" date="2016-11" db="EMBL/GenBank/DDBJ databases">
        <authorList>
            <person name="Jaros S."/>
            <person name="Januszkiewicz K."/>
            <person name="Wedrychowicz H."/>
        </authorList>
    </citation>
    <scope>NUCLEOTIDE SEQUENCE [LARGE SCALE GENOMIC DNA]</scope>
    <source>
        <strain evidence="2 3">DSM 16112</strain>
    </source>
</reference>
<dbReference type="GO" id="GO:0016020">
    <property type="term" value="C:membrane"/>
    <property type="evidence" value="ECO:0007669"/>
    <property type="project" value="TreeGrafter"/>
</dbReference>
<gene>
    <name evidence="2" type="ORF">SAMN02745117_02167</name>
</gene>
<proteinExistence type="predicted"/>
<dbReference type="Proteomes" id="UP000184327">
    <property type="component" value="Unassembled WGS sequence"/>
</dbReference>
<dbReference type="PANTHER" id="PTHR43798">
    <property type="entry name" value="MONOACYLGLYCEROL LIPASE"/>
    <property type="match status" value="1"/>
</dbReference>
<dbReference type="STRING" id="1122156.SAMN02745117_02167"/>
<protein>
    <submittedName>
        <fullName evidence="2">Pimeloyl-ACP methyl ester carboxylesterase</fullName>
    </submittedName>
</protein>
<keyword evidence="3" id="KW-1185">Reference proteome</keyword>
<name>A0A1M5CHR4_9BURK</name>
<dbReference type="Gene3D" id="3.40.50.1820">
    <property type="entry name" value="alpha/beta hydrolase"/>
    <property type="match status" value="1"/>
</dbReference>
<dbReference type="InterPro" id="IPR029058">
    <property type="entry name" value="AB_hydrolase_fold"/>
</dbReference>
<dbReference type="OrthoDB" id="9793083at2"/>
<dbReference type="RefSeq" id="WP_073356702.1">
    <property type="nucleotide sequence ID" value="NZ_FQUZ01000027.1"/>
</dbReference>
<sequence>MPFDYQRGRHIPVGDAQIYIEETGDPAGQPLVLLPGGLGTLHDFDAIVAGLPQSLRIIGMDWRGHGRSTRGSGPLSYAGHQADVLAVLDHLGIASAGILGFSDGGIVGYRLAAACPQRVRALVTLGAQWRLEPGDPSIPLLQGLTRADWQTRFPEAIAQYERLNPQPDFDALLADVKQLWSDISASGYPNESVRQMVAPTLLVRGDGDPFLSLAEAAALQARVACAGLLNIPFVGHAAHEEATAVFLAVVHDFLCLPCPHGQAE</sequence>
<feature type="domain" description="AB hydrolase-1" evidence="1">
    <location>
        <begin position="30"/>
        <end position="141"/>
    </location>
</feature>
<evidence type="ECO:0000313" key="3">
    <source>
        <dbReference type="Proteomes" id="UP000184327"/>
    </source>
</evidence>
<dbReference type="PANTHER" id="PTHR43798:SF33">
    <property type="entry name" value="HYDROLASE, PUTATIVE (AFU_ORTHOLOGUE AFUA_2G14860)-RELATED"/>
    <property type="match status" value="1"/>
</dbReference>